<evidence type="ECO:0000256" key="1">
    <source>
        <dbReference type="SAM" id="MobiDB-lite"/>
    </source>
</evidence>
<dbReference type="Proteomes" id="UP001055439">
    <property type="component" value="Chromosome 4"/>
</dbReference>
<dbReference type="EMBL" id="CP097506">
    <property type="protein sequence ID" value="URD98776.1"/>
    <property type="molecule type" value="Genomic_DNA"/>
</dbReference>
<feature type="compositionally biased region" description="Pro residues" evidence="1">
    <location>
        <begin position="150"/>
        <end position="161"/>
    </location>
</feature>
<organism evidence="3 4">
    <name type="scientific">Musa troglodytarum</name>
    <name type="common">fe'i banana</name>
    <dbReference type="NCBI Taxonomy" id="320322"/>
    <lineage>
        <taxon>Eukaryota</taxon>
        <taxon>Viridiplantae</taxon>
        <taxon>Streptophyta</taxon>
        <taxon>Embryophyta</taxon>
        <taxon>Tracheophyta</taxon>
        <taxon>Spermatophyta</taxon>
        <taxon>Magnoliopsida</taxon>
        <taxon>Liliopsida</taxon>
        <taxon>Zingiberales</taxon>
        <taxon>Musaceae</taxon>
        <taxon>Musa</taxon>
    </lineage>
</organism>
<evidence type="ECO:0000256" key="2">
    <source>
        <dbReference type="SAM" id="SignalP"/>
    </source>
</evidence>
<feature type="chain" id="PRO_5039029452" description="Secreted protein" evidence="2">
    <location>
        <begin position="28"/>
        <end position="161"/>
    </location>
</feature>
<evidence type="ECO:0000313" key="4">
    <source>
        <dbReference type="Proteomes" id="UP001055439"/>
    </source>
</evidence>
<feature type="region of interest" description="Disordered" evidence="1">
    <location>
        <begin position="142"/>
        <end position="161"/>
    </location>
</feature>
<evidence type="ECO:0008006" key="5">
    <source>
        <dbReference type="Google" id="ProtNLM"/>
    </source>
</evidence>
<keyword evidence="2" id="KW-0732">Signal</keyword>
<evidence type="ECO:0000313" key="3">
    <source>
        <dbReference type="EMBL" id="URD98776.1"/>
    </source>
</evidence>
<gene>
    <name evidence="3" type="ORF">MUK42_29026</name>
</gene>
<sequence>MGCHQSTLFAVISVLCMLISPPATVQSVSRDAPHSLIVNGVEVIHPNRSPSGCTIANGKKVRRMKLMFAITSPPGDAIYSSKDARMTKGVTVRSGAPLPFGSRCTSRMKVRRSLAVKFDREIQYGPLSCMITPSGAKVCNPQDPVYQPLKPRPPHTLPLRQ</sequence>
<dbReference type="AlphaFoldDB" id="A0A9E7K093"/>
<reference evidence="3" key="1">
    <citation type="submission" date="2022-05" db="EMBL/GenBank/DDBJ databases">
        <title>The Musa troglodytarum L. genome provides insights into the mechanism of non-climacteric behaviour and enrichment of carotenoids.</title>
        <authorList>
            <person name="Wang J."/>
        </authorList>
    </citation>
    <scope>NUCLEOTIDE SEQUENCE</scope>
    <source>
        <tissue evidence="3">Leaf</tissue>
    </source>
</reference>
<protein>
    <recommendedName>
        <fullName evidence="5">Secreted protein</fullName>
    </recommendedName>
</protein>
<name>A0A9E7K093_9LILI</name>
<keyword evidence="4" id="KW-1185">Reference proteome</keyword>
<accession>A0A9E7K093</accession>
<proteinExistence type="predicted"/>
<feature type="signal peptide" evidence="2">
    <location>
        <begin position="1"/>
        <end position="27"/>
    </location>
</feature>